<dbReference type="PANTHER" id="PTHR30252:SF0">
    <property type="entry name" value="PEPTIDE TRANSPORTER CSTA"/>
    <property type="match status" value="1"/>
</dbReference>
<evidence type="ECO:0000256" key="1">
    <source>
        <dbReference type="ARBA" id="ARBA00004651"/>
    </source>
</evidence>
<evidence type="ECO:0000313" key="10">
    <source>
        <dbReference type="EMBL" id="BAU56941.1"/>
    </source>
</evidence>
<dbReference type="KEGG" id="hhk:HH1059_02640"/>
<dbReference type="RefSeq" id="WP_096407422.1">
    <property type="nucleotide sequence ID" value="NZ_AP017372.2"/>
</dbReference>
<feature type="transmembrane region" description="Helical" evidence="8">
    <location>
        <begin position="62"/>
        <end position="82"/>
    </location>
</feature>
<feature type="transmembrane region" description="Helical" evidence="8">
    <location>
        <begin position="477"/>
        <end position="502"/>
    </location>
</feature>
<keyword evidence="5 8" id="KW-1133">Transmembrane helix</keyword>
<feature type="transmembrane region" description="Helical" evidence="8">
    <location>
        <begin position="509"/>
        <end position="532"/>
    </location>
</feature>
<evidence type="ECO:0000256" key="6">
    <source>
        <dbReference type="ARBA" id="ARBA00023136"/>
    </source>
</evidence>
<feature type="transmembrane region" description="Helical" evidence="8">
    <location>
        <begin position="161"/>
        <end position="180"/>
    </location>
</feature>
<keyword evidence="11" id="KW-1185">Reference proteome</keyword>
<feature type="domain" description="CstA N-terminal" evidence="9">
    <location>
        <begin position="2"/>
        <end position="366"/>
    </location>
</feature>
<dbReference type="Pfam" id="PF02554">
    <property type="entry name" value="CstA"/>
    <property type="match status" value="2"/>
</dbReference>
<evidence type="ECO:0000256" key="8">
    <source>
        <dbReference type="SAM" id="Phobius"/>
    </source>
</evidence>
<comment type="similarity">
    <text evidence="2">Belongs to the peptide transporter carbon starvation (CstA) (TC 2.A.114) family.</text>
</comment>
<dbReference type="OrthoDB" id="9761224at2"/>
<dbReference type="InterPro" id="IPR051605">
    <property type="entry name" value="CstA"/>
</dbReference>
<evidence type="ECO:0000259" key="9">
    <source>
        <dbReference type="Pfam" id="PF02554"/>
    </source>
</evidence>
<feature type="transmembrane region" description="Helical" evidence="8">
    <location>
        <begin position="544"/>
        <end position="562"/>
    </location>
</feature>
<evidence type="ECO:0000313" key="11">
    <source>
        <dbReference type="Proteomes" id="UP000218890"/>
    </source>
</evidence>
<evidence type="ECO:0000256" key="7">
    <source>
        <dbReference type="SAM" id="MobiDB-lite"/>
    </source>
</evidence>
<evidence type="ECO:0000256" key="3">
    <source>
        <dbReference type="ARBA" id="ARBA00022475"/>
    </source>
</evidence>
<feature type="region of interest" description="Disordered" evidence="7">
    <location>
        <begin position="579"/>
        <end position="612"/>
    </location>
</feature>
<feature type="transmembrane region" description="Helical" evidence="8">
    <location>
        <begin position="342"/>
        <end position="364"/>
    </location>
</feature>
<dbReference type="InterPro" id="IPR003706">
    <property type="entry name" value="CstA_N"/>
</dbReference>
<sequence length="612" mass="66431">MSAIWLAMAALALYIFGWLWYSRYLANHIYRLDPNFITPAHRYRDGVDFVPTNKWILWGHHFTSVAGAAPIIGPAIAIYWGWGPALAWVALGTVFAAGVHDFGALVLSNRHRGQSIGTMANRIIGRRAKILFLFIILILILMVNAVFAWAIANLFINNPSAVLPVILQIPVAIWIGYKVLRRGGNLLLPSIIALALMYGTAVVTTYVEWLQIDLVRWFGGEGASTFVFGLEATPASFLIWILALLGYVYVASTLPVWKLLQPRDYINAQQLIVGLAILYLGLLLTQPQVTAPIYNNAAETSWFPLLFITIACGAISGFHGLVASGTSSKQLDREPDARTVGYLGALGEGILALIAIIAVATVFASQSEFLDSYSSFAKAGDVGIGNFVEGASVLASGVGIPSEIAATIVALIIVCFAATTLDSAVRLLRYIIGELGNEYRVHHLTRRHIGTSLAIGMTALLALVPDGGQGVGSGGYLLWPLFGTSNQLLAGITLMLISLWLFRQGRNPLPTLVPMIFLLAMTIWALTQQLVLDWSGVGEADAQWLLFALGAIILGFAVWILLEAIRLFYHREELEALRDPADETAEETNDSAENGRPTGKGQQTEQTDKGES</sequence>
<dbReference type="GO" id="GO:0009267">
    <property type="term" value="P:cellular response to starvation"/>
    <property type="evidence" value="ECO:0007669"/>
    <property type="project" value="InterPro"/>
</dbReference>
<protein>
    <submittedName>
        <fullName evidence="10">Carbon starvation protein A</fullName>
    </submittedName>
</protein>
<gene>
    <name evidence="10" type="primary">cstA</name>
    <name evidence="10" type="ORF">HH1059_02640</name>
</gene>
<feature type="transmembrane region" description="Helical" evidence="8">
    <location>
        <begin position="187"/>
        <end position="207"/>
    </location>
</feature>
<feature type="transmembrane region" description="Helical" evidence="8">
    <location>
        <begin position="449"/>
        <end position="465"/>
    </location>
</feature>
<feature type="transmembrane region" description="Helical" evidence="8">
    <location>
        <begin position="404"/>
        <end position="428"/>
    </location>
</feature>
<keyword evidence="3" id="KW-1003">Cell membrane</keyword>
<evidence type="ECO:0000256" key="2">
    <source>
        <dbReference type="ARBA" id="ARBA00007755"/>
    </source>
</evidence>
<feature type="transmembrane region" description="Helical" evidence="8">
    <location>
        <begin position="301"/>
        <end position="322"/>
    </location>
</feature>
<reference evidence="10" key="1">
    <citation type="submission" date="2016-02" db="EMBL/GenBank/DDBJ databases">
        <title>Halorhodospira halochloris DSM-1059 complete genome, version 2.</title>
        <authorList>
            <person name="Tsukatani Y."/>
        </authorList>
    </citation>
    <scope>NUCLEOTIDE SEQUENCE</scope>
    <source>
        <strain evidence="10">DSM 1059</strain>
    </source>
</reference>
<feature type="transmembrane region" description="Helical" evidence="8">
    <location>
        <begin position="6"/>
        <end position="26"/>
    </location>
</feature>
<evidence type="ECO:0000256" key="5">
    <source>
        <dbReference type="ARBA" id="ARBA00022989"/>
    </source>
</evidence>
<evidence type="ECO:0000256" key="4">
    <source>
        <dbReference type="ARBA" id="ARBA00022692"/>
    </source>
</evidence>
<dbReference type="PANTHER" id="PTHR30252">
    <property type="entry name" value="INNER MEMBRANE PEPTIDE TRANSPORTER"/>
    <property type="match status" value="1"/>
</dbReference>
<feature type="transmembrane region" description="Helical" evidence="8">
    <location>
        <begin position="271"/>
        <end position="289"/>
    </location>
</feature>
<keyword evidence="6 8" id="KW-0472">Membrane</keyword>
<proteinExistence type="inferred from homology"/>
<name>A0A0X8X7J6_HALHR</name>
<dbReference type="GO" id="GO:0005886">
    <property type="term" value="C:plasma membrane"/>
    <property type="evidence" value="ECO:0007669"/>
    <property type="project" value="UniProtKB-SubCell"/>
</dbReference>
<dbReference type="EMBL" id="AP017372">
    <property type="protein sequence ID" value="BAU56941.1"/>
    <property type="molecule type" value="Genomic_DNA"/>
</dbReference>
<accession>A0A0X8X7J6</accession>
<comment type="subcellular location">
    <subcellularLocation>
        <location evidence="1">Cell membrane</location>
        <topology evidence="1">Multi-pass membrane protein</topology>
    </subcellularLocation>
</comment>
<feature type="transmembrane region" description="Helical" evidence="8">
    <location>
        <begin position="130"/>
        <end position="155"/>
    </location>
</feature>
<feature type="transmembrane region" description="Helical" evidence="8">
    <location>
        <begin position="88"/>
        <end position="109"/>
    </location>
</feature>
<keyword evidence="4 8" id="KW-0812">Transmembrane</keyword>
<dbReference type="Proteomes" id="UP000218890">
    <property type="component" value="Chromosome"/>
</dbReference>
<feature type="transmembrane region" description="Helical" evidence="8">
    <location>
        <begin position="237"/>
        <end position="259"/>
    </location>
</feature>
<dbReference type="AlphaFoldDB" id="A0A0X8X7J6"/>
<organism evidence="10 11">
    <name type="scientific">Halorhodospira halochloris</name>
    <name type="common">Ectothiorhodospira halochloris</name>
    <dbReference type="NCBI Taxonomy" id="1052"/>
    <lineage>
        <taxon>Bacteria</taxon>
        <taxon>Pseudomonadati</taxon>
        <taxon>Pseudomonadota</taxon>
        <taxon>Gammaproteobacteria</taxon>
        <taxon>Chromatiales</taxon>
        <taxon>Ectothiorhodospiraceae</taxon>
        <taxon>Halorhodospira</taxon>
    </lineage>
</organism>
<feature type="domain" description="CstA N-terminal" evidence="9">
    <location>
        <begin position="383"/>
        <end position="525"/>
    </location>
</feature>